<gene>
    <name evidence="1" type="ORF">TanjilG_28139</name>
</gene>
<evidence type="ECO:0000313" key="1">
    <source>
        <dbReference type="EMBL" id="OIV94200.1"/>
    </source>
</evidence>
<accession>A0A1J7GVT5</accession>
<dbReference type="Gramene" id="OIV94200">
    <property type="protein sequence ID" value="OIV94200"/>
    <property type="gene ID" value="TanjilG_28139"/>
</dbReference>
<protein>
    <submittedName>
        <fullName evidence="1">Uncharacterized protein</fullName>
    </submittedName>
</protein>
<keyword evidence="2" id="KW-1185">Reference proteome</keyword>
<organism evidence="1 2">
    <name type="scientific">Lupinus angustifolius</name>
    <name type="common">Narrow-leaved blue lupine</name>
    <dbReference type="NCBI Taxonomy" id="3871"/>
    <lineage>
        <taxon>Eukaryota</taxon>
        <taxon>Viridiplantae</taxon>
        <taxon>Streptophyta</taxon>
        <taxon>Embryophyta</taxon>
        <taxon>Tracheophyta</taxon>
        <taxon>Spermatophyta</taxon>
        <taxon>Magnoliopsida</taxon>
        <taxon>eudicotyledons</taxon>
        <taxon>Gunneridae</taxon>
        <taxon>Pentapetalae</taxon>
        <taxon>rosids</taxon>
        <taxon>fabids</taxon>
        <taxon>Fabales</taxon>
        <taxon>Fabaceae</taxon>
        <taxon>Papilionoideae</taxon>
        <taxon>50 kb inversion clade</taxon>
        <taxon>genistoids sensu lato</taxon>
        <taxon>core genistoids</taxon>
        <taxon>Genisteae</taxon>
        <taxon>Lupinus</taxon>
    </lineage>
</organism>
<sequence>MVMLRRMVVESITMVMLRRMVVESITMDNAQSRLSMAISYAKAACEAHQDNIFSNLPATISTITVLTWLLLTRVNIELVALDVGEIYMRCACP</sequence>
<evidence type="ECO:0000313" key="2">
    <source>
        <dbReference type="Proteomes" id="UP000188354"/>
    </source>
</evidence>
<name>A0A1J7GVT5_LUPAN</name>
<dbReference type="EMBL" id="CM007377">
    <property type="protein sequence ID" value="OIV94200.1"/>
    <property type="molecule type" value="Genomic_DNA"/>
</dbReference>
<proteinExistence type="predicted"/>
<dbReference type="Proteomes" id="UP000188354">
    <property type="component" value="Chromosome LG17"/>
</dbReference>
<reference evidence="1 2" key="1">
    <citation type="journal article" date="2017" name="Plant Biotechnol. J.">
        <title>A comprehensive draft genome sequence for lupin (Lupinus angustifolius), an emerging health food: insights into plant-microbe interactions and legume evolution.</title>
        <authorList>
            <person name="Hane J.K."/>
            <person name="Ming Y."/>
            <person name="Kamphuis L.G."/>
            <person name="Nelson M.N."/>
            <person name="Garg G."/>
            <person name="Atkins C.A."/>
            <person name="Bayer P.E."/>
            <person name="Bravo A."/>
            <person name="Bringans S."/>
            <person name="Cannon S."/>
            <person name="Edwards D."/>
            <person name="Foley R."/>
            <person name="Gao L.L."/>
            <person name="Harrison M.J."/>
            <person name="Huang W."/>
            <person name="Hurgobin B."/>
            <person name="Li S."/>
            <person name="Liu C.W."/>
            <person name="McGrath A."/>
            <person name="Morahan G."/>
            <person name="Murray J."/>
            <person name="Weller J."/>
            <person name="Jian J."/>
            <person name="Singh K.B."/>
        </authorList>
    </citation>
    <scope>NUCLEOTIDE SEQUENCE [LARGE SCALE GENOMIC DNA]</scope>
    <source>
        <strain evidence="2">cv. Tanjil</strain>
        <tissue evidence="1">Whole plant</tissue>
    </source>
</reference>
<dbReference type="AlphaFoldDB" id="A0A1J7GVT5"/>